<dbReference type="CDD" id="cd00829">
    <property type="entry name" value="SCP-x_thiolase"/>
    <property type="match status" value="1"/>
</dbReference>
<proteinExistence type="predicted"/>
<keyword evidence="4" id="KW-0808">Transferase</keyword>
<evidence type="ECO:0000313" key="5">
    <source>
        <dbReference type="Proteomes" id="UP000199428"/>
    </source>
</evidence>
<dbReference type="PANTHER" id="PTHR42870">
    <property type="entry name" value="ACETYL-COA C-ACETYLTRANSFERASE"/>
    <property type="match status" value="1"/>
</dbReference>
<protein>
    <submittedName>
        <fullName evidence="4">Acetyl-CoA C-acetyltransferase</fullName>
    </submittedName>
</protein>
<dbReference type="GO" id="GO:0016747">
    <property type="term" value="F:acyltransferase activity, transferring groups other than amino-acyl groups"/>
    <property type="evidence" value="ECO:0007669"/>
    <property type="project" value="InterPro"/>
</dbReference>
<dbReference type="Pfam" id="PF22691">
    <property type="entry name" value="Thiolase_C_1"/>
    <property type="match status" value="1"/>
</dbReference>
<dbReference type="Gene3D" id="3.40.47.10">
    <property type="match status" value="1"/>
</dbReference>
<dbReference type="Gene3D" id="6.10.30.10">
    <property type="match status" value="1"/>
</dbReference>
<dbReference type="AlphaFoldDB" id="A0A1G5S1M6"/>
<feature type="domain" description="Thiolase N-terminal" evidence="1">
    <location>
        <begin position="13"/>
        <end position="218"/>
    </location>
</feature>
<sequence>MNQTKINKYSRSVSIVGVSCTPFMNTLDNPETAGLTEGEMFGYAALKAMEDAGVEPKDVDYYFHGEASPLNGSNYITPNVQVANWFGMKGKGSMHHSEACCTGYLALEIAANAVASGKYDCVLTGAVEFGDAVPTPSESVEQPKHPYKRDKMTMDKFLKTTSWIYDKTYARPLMAPMELIYDDCAEDYVRTRGITPEQMDDTLNHMAINNRHNAVHNPLAITHEEFEDIAKEKGFDNVMDYMRSPYNPKSGDFLRMEGIERKCDGAAACIVIATEKIPELCKNLRHKPIEIIGIGSAACEASTPHFEINATKEAVRQVYELTGKSGDDLDIFFANDFIITSHLYAAEIAGYLPYGEGWKYICDGRTAFDGDKPINTNGGRTSFGHAHAASGLADVYECCMQMRGECGEHQVKKLPKTAMLRGYGGSQNVAAIMLETVDDFEPSKEPAKESNLKLEKVVQTYYEGLEQGKLLGRKCKRCGAVEFPPVYACNTCGCDDTEWIELSGKAVMKSIVLPAPLSSKPEYKERMGKYAYGVIETEEGAEFNGVVVGISKKTRPELLDKLPLPVHAKIIDRDGGFKTVVYELDEQ</sequence>
<dbReference type="InterPro" id="IPR022002">
    <property type="entry name" value="ChsH2_Znr"/>
</dbReference>
<accession>A0A1G5S1M6</accession>
<gene>
    <name evidence="4" type="ORF">SAMN02910350_01889</name>
</gene>
<dbReference type="Proteomes" id="UP000199428">
    <property type="component" value="Unassembled WGS sequence"/>
</dbReference>
<dbReference type="EMBL" id="FMWK01000009">
    <property type="protein sequence ID" value="SCZ79631.1"/>
    <property type="molecule type" value="Genomic_DNA"/>
</dbReference>
<dbReference type="SUPFAM" id="SSF53901">
    <property type="entry name" value="Thiolase-like"/>
    <property type="match status" value="1"/>
</dbReference>
<feature type="domain" description="ChsH2 rubredoxin-like zinc ribbon" evidence="2">
    <location>
        <begin position="463"/>
        <end position="493"/>
    </location>
</feature>
<dbReference type="Pfam" id="PF00108">
    <property type="entry name" value="Thiolase_N"/>
    <property type="match status" value="1"/>
</dbReference>
<reference evidence="4 5" key="1">
    <citation type="submission" date="2016-10" db="EMBL/GenBank/DDBJ databases">
        <authorList>
            <person name="de Groot N.N."/>
        </authorList>
    </citation>
    <scope>NUCLEOTIDE SEQUENCE [LARGE SCALE GENOMIC DNA]</scope>
    <source>
        <strain evidence="4 5">DSM 10317</strain>
    </source>
</reference>
<organism evidence="4 5">
    <name type="scientific">Pseudobutyrivibrio xylanivorans</name>
    <dbReference type="NCBI Taxonomy" id="185007"/>
    <lineage>
        <taxon>Bacteria</taxon>
        <taxon>Bacillati</taxon>
        <taxon>Bacillota</taxon>
        <taxon>Clostridia</taxon>
        <taxon>Lachnospirales</taxon>
        <taxon>Lachnospiraceae</taxon>
        <taxon>Pseudobutyrivibrio</taxon>
    </lineage>
</organism>
<evidence type="ECO:0000313" key="4">
    <source>
        <dbReference type="EMBL" id="SCZ79631.1"/>
    </source>
</evidence>
<dbReference type="InterPro" id="IPR016039">
    <property type="entry name" value="Thiolase-like"/>
</dbReference>
<name>A0A1G5S1M6_PSEXY</name>
<evidence type="ECO:0000259" key="1">
    <source>
        <dbReference type="Pfam" id="PF00108"/>
    </source>
</evidence>
<dbReference type="InterPro" id="IPR020616">
    <property type="entry name" value="Thiolase_N"/>
</dbReference>
<evidence type="ECO:0000259" key="3">
    <source>
        <dbReference type="Pfam" id="PF22691"/>
    </source>
</evidence>
<feature type="domain" description="Thiolase C-terminal" evidence="3">
    <location>
        <begin position="305"/>
        <end position="432"/>
    </location>
</feature>
<dbReference type="SUPFAM" id="SSF50249">
    <property type="entry name" value="Nucleic acid-binding proteins"/>
    <property type="match status" value="1"/>
</dbReference>
<dbReference type="InterPro" id="IPR055140">
    <property type="entry name" value="Thiolase_C_2"/>
</dbReference>
<dbReference type="InterPro" id="IPR012340">
    <property type="entry name" value="NA-bd_OB-fold"/>
</dbReference>
<evidence type="ECO:0000259" key="2">
    <source>
        <dbReference type="Pfam" id="PF12172"/>
    </source>
</evidence>
<dbReference type="PANTHER" id="PTHR42870:SF2">
    <property type="entry name" value="LIPID-TRANSFER PROTEIN, PUTATIVE-RELATED"/>
    <property type="match status" value="1"/>
</dbReference>
<dbReference type="Pfam" id="PF12172">
    <property type="entry name" value="zf-ChsH2"/>
    <property type="match status" value="1"/>
</dbReference>